<dbReference type="PANTHER" id="PTHR43763:SF6">
    <property type="entry name" value="XAA-PRO AMINOPEPTIDASE 1"/>
    <property type="match status" value="1"/>
</dbReference>
<comment type="cofactor">
    <cofactor evidence="1">
        <name>Mn(2+)</name>
        <dbReference type="ChEBI" id="CHEBI:29035"/>
    </cofactor>
</comment>
<dbReference type="InterPro" id="IPR029149">
    <property type="entry name" value="Creatin/AminoP/Spt16_N"/>
</dbReference>
<dbReference type="SUPFAM" id="SSF55920">
    <property type="entry name" value="Creatinase/aminopeptidase"/>
    <property type="match status" value="1"/>
</dbReference>
<proteinExistence type="inferred from homology"/>
<dbReference type="CDD" id="cd01085">
    <property type="entry name" value="APP"/>
    <property type="match status" value="1"/>
</dbReference>
<dbReference type="InterPro" id="IPR050422">
    <property type="entry name" value="X-Pro_aminopeptidase_P"/>
</dbReference>
<dbReference type="Gene3D" id="3.90.230.10">
    <property type="entry name" value="Creatinase/methionine aminopeptidase superfamily"/>
    <property type="match status" value="1"/>
</dbReference>
<dbReference type="InterPro" id="IPR000587">
    <property type="entry name" value="Creatinase_N"/>
</dbReference>
<feature type="domain" description="Peptidase M24 C-terminal" evidence="8">
    <location>
        <begin position="705"/>
        <end position="767"/>
    </location>
</feature>
<dbReference type="SUPFAM" id="SSF53092">
    <property type="entry name" value="Creatinase/prolidase N-terminal domain"/>
    <property type="match status" value="1"/>
</dbReference>
<dbReference type="InterPro" id="IPR032416">
    <property type="entry name" value="Peptidase_M24_C"/>
</dbReference>
<evidence type="ECO:0000256" key="1">
    <source>
        <dbReference type="ARBA" id="ARBA00001936"/>
    </source>
</evidence>
<sequence length="767" mass="87000">MSKRSCHIASTRDSAFKKSQQESSAGCFSTLKHLLLPKRRRHINESVSLSEKSSNLSIQGNATRKVKVNNKLDQKDSKSVVSEEPAAYSPYCFSPMSSYSSTTAECKTCDIPRKKCDTYSEIANSALSRDQTTLFGKNACTFETFDSSRRLELLRKQMKIWKLTAYIIPSEDEHQSEYTAPKDQRREYISGFTGSAGVAIITLDRAALSTDGRYFLQAGRQLDGNWQLLKQGVEGYPDWKQWTVDEVMDEVREHKEDGILRSDEIGTIGVDPRLISVKTGVELKELCFNYNLNFATILDHNLVDDTMKLEHYVPPHKDISELMLFKHELQYSGESTASKLARIRKFMKNASVFAVIVSALDEIAWVLNLRGNDIAYNPVFFSYLVITSDSVKLYVDKRKLSKDIITYLCSCSENFQIYRYNQFWQDLPALDSQDPSLNTVNTETEPSYALFTQLPSIYEVMRRSIVGEFKGIKNETEISGNRNAQLRDSVALCQLYAWLDEKLKNGDTLSEMDVANRSAYYRSQQKYFKGLSFATIASTGPNSAVVHYEPTDKECSIVDPDAVFLCDSGAQYLDGTTDITRTYHFGLPSALEKKIFTLVLNGHLRIAMLQFKQGTSSYYIDSLGRDPLLKEGYKYSHGTGHGIDTYICVHSGPCGLSPAKTSYNYKPLEPGNFLSDEPGCYLTDQFGVRIESDVLVTKSNKSNELAFEYMTLVPFDLNLIDKTYLTDEQVTWINAYHKRVYESISPILTSIHDVRALRWLRKETHSI</sequence>
<feature type="domain" description="Peptidase M24" evidence="6">
    <location>
        <begin position="482"/>
        <end position="698"/>
    </location>
</feature>
<comment type="similarity">
    <text evidence="2">Belongs to the peptidase M24B family.</text>
</comment>
<feature type="domain" description="Creatinase N-terminal" evidence="7">
    <location>
        <begin position="150"/>
        <end position="290"/>
    </location>
</feature>
<dbReference type="EMBL" id="CABFWN010000006">
    <property type="protein sequence ID" value="VUG19934.1"/>
    <property type="molecule type" value="Genomic_DNA"/>
</dbReference>
<dbReference type="GO" id="GO:0005737">
    <property type="term" value="C:cytoplasm"/>
    <property type="evidence" value="ECO:0007669"/>
    <property type="project" value="UniProtKB-ARBA"/>
</dbReference>
<reference evidence="9 10" key="1">
    <citation type="submission" date="2019-07" db="EMBL/GenBank/DDBJ databases">
        <authorList>
            <person name="Friedrich A."/>
            <person name="Schacherer J."/>
        </authorList>
    </citation>
    <scope>NUCLEOTIDE SEQUENCE [LARGE SCALE GENOMIC DNA]</scope>
</reference>
<dbReference type="InterPro" id="IPR033740">
    <property type="entry name" value="Pept_M24B"/>
</dbReference>
<accession>A0A7D9D028</accession>
<dbReference type="FunFam" id="3.90.230.10:FF:000007">
    <property type="entry name" value="Xaa-Pro aminopeptidase P"/>
    <property type="match status" value="1"/>
</dbReference>
<gene>
    <name evidence="9" type="primary">ampp</name>
    <name evidence="9" type="ORF">DEBR0S6_03642G</name>
</gene>
<dbReference type="InterPro" id="IPR036005">
    <property type="entry name" value="Creatinase/aminopeptidase-like"/>
</dbReference>
<evidence type="ECO:0000256" key="3">
    <source>
        <dbReference type="ARBA" id="ARBA00022723"/>
    </source>
</evidence>
<dbReference type="Pfam" id="PF16189">
    <property type="entry name" value="Creatinase_N_2"/>
    <property type="match status" value="1"/>
</dbReference>
<organism evidence="9 10">
    <name type="scientific">Dekkera bruxellensis</name>
    <name type="common">Brettanomyces custersii</name>
    <dbReference type="NCBI Taxonomy" id="5007"/>
    <lineage>
        <taxon>Eukaryota</taxon>
        <taxon>Fungi</taxon>
        <taxon>Dikarya</taxon>
        <taxon>Ascomycota</taxon>
        <taxon>Saccharomycotina</taxon>
        <taxon>Pichiomycetes</taxon>
        <taxon>Pichiales</taxon>
        <taxon>Pichiaceae</taxon>
        <taxon>Brettanomyces</taxon>
    </lineage>
</organism>
<evidence type="ECO:0000256" key="5">
    <source>
        <dbReference type="ARBA" id="ARBA00023211"/>
    </source>
</evidence>
<dbReference type="PANTHER" id="PTHR43763">
    <property type="entry name" value="XAA-PRO AMINOPEPTIDASE 1"/>
    <property type="match status" value="1"/>
</dbReference>
<keyword evidence="5" id="KW-0464">Manganese</keyword>
<name>A0A7D9D028_DEKBR</name>
<evidence type="ECO:0000259" key="7">
    <source>
        <dbReference type="Pfam" id="PF01321"/>
    </source>
</evidence>
<dbReference type="Pfam" id="PF01321">
    <property type="entry name" value="Creatinase_N"/>
    <property type="match status" value="1"/>
</dbReference>
<keyword evidence="10" id="KW-1185">Reference proteome</keyword>
<dbReference type="Proteomes" id="UP000478008">
    <property type="component" value="Unassembled WGS sequence"/>
</dbReference>
<dbReference type="Pfam" id="PF00557">
    <property type="entry name" value="Peptidase_M24"/>
    <property type="match status" value="1"/>
</dbReference>
<dbReference type="FunFam" id="3.40.350.10:FF:000003">
    <property type="entry name" value="Xaa-pro aminopeptidase P"/>
    <property type="match status" value="1"/>
</dbReference>
<dbReference type="GO" id="GO:0046872">
    <property type="term" value="F:metal ion binding"/>
    <property type="evidence" value="ECO:0007669"/>
    <property type="project" value="UniProtKB-KW"/>
</dbReference>
<dbReference type="AlphaFoldDB" id="A0A7D9D028"/>
<keyword evidence="3" id="KW-0479">Metal-binding</keyword>
<dbReference type="Pfam" id="PF16188">
    <property type="entry name" value="Peptidase_M24_C"/>
    <property type="match status" value="1"/>
</dbReference>
<dbReference type="GO" id="GO:0070006">
    <property type="term" value="F:metalloaminopeptidase activity"/>
    <property type="evidence" value="ECO:0007669"/>
    <property type="project" value="InterPro"/>
</dbReference>
<dbReference type="InterPro" id="IPR000994">
    <property type="entry name" value="Pept_M24"/>
</dbReference>
<evidence type="ECO:0000256" key="2">
    <source>
        <dbReference type="ARBA" id="ARBA00008766"/>
    </source>
</evidence>
<evidence type="ECO:0000313" key="9">
    <source>
        <dbReference type="EMBL" id="VUG19934.1"/>
    </source>
</evidence>
<evidence type="ECO:0000259" key="8">
    <source>
        <dbReference type="Pfam" id="PF16188"/>
    </source>
</evidence>
<dbReference type="Gene3D" id="3.40.350.10">
    <property type="entry name" value="Creatinase/prolidase N-terminal domain"/>
    <property type="match status" value="2"/>
</dbReference>
<protein>
    <submittedName>
        <fullName evidence="9">DEBR0S6_03642g1_1</fullName>
    </submittedName>
</protein>
<keyword evidence="4" id="KW-0378">Hydrolase</keyword>
<evidence type="ECO:0000313" key="10">
    <source>
        <dbReference type="Proteomes" id="UP000478008"/>
    </source>
</evidence>
<evidence type="ECO:0000256" key="4">
    <source>
        <dbReference type="ARBA" id="ARBA00022801"/>
    </source>
</evidence>
<evidence type="ECO:0000259" key="6">
    <source>
        <dbReference type="Pfam" id="PF00557"/>
    </source>
</evidence>